<dbReference type="RefSeq" id="WP_108137786.1">
    <property type="nucleotide sequence ID" value="NZ_JBQPXQ010000026.1"/>
</dbReference>
<dbReference type="OrthoDB" id="9788881at2"/>
<evidence type="ECO:0000313" key="2">
    <source>
        <dbReference type="EMBL" id="PTW03563.1"/>
    </source>
</evidence>
<feature type="domain" description="Transposase IS200-like" evidence="1">
    <location>
        <begin position="9"/>
        <end position="123"/>
    </location>
</feature>
<dbReference type="Pfam" id="PF01797">
    <property type="entry name" value="Y1_Tnp"/>
    <property type="match status" value="1"/>
</dbReference>
<dbReference type="GO" id="GO:0006313">
    <property type="term" value="P:DNA transposition"/>
    <property type="evidence" value="ECO:0007669"/>
    <property type="project" value="InterPro"/>
</dbReference>
<evidence type="ECO:0000313" key="4">
    <source>
        <dbReference type="Proteomes" id="UP000244089"/>
    </source>
</evidence>
<dbReference type="GO" id="GO:0004803">
    <property type="term" value="F:transposase activity"/>
    <property type="evidence" value="ECO:0007669"/>
    <property type="project" value="InterPro"/>
</dbReference>
<dbReference type="EMBL" id="QAXS01000001">
    <property type="protein sequence ID" value="PTW03563.1"/>
    <property type="molecule type" value="Genomic_DNA"/>
</dbReference>
<comment type="caution">
    <text evidence="2">The sequence shown here is derived from an EMBL/GenBank/DDBJ whole genome shotgun (WGS) entry which is preliminary data.</text>
</comment>
<dbReference type="SUPFAM" id="SSF143422">
    <property type="entry name" value="Transposase IS200-like"/>
    <property type="match status" value="1"/>
</dbReference>
<accession>A0A2T5RT91</accession>
<organism evidence="2 4">
    <name type="scientific">Halanaerobium saccharolyticum</name>
    <dbReference type="NCBI Taxonomy" id="43595"/>
    <lineage>
        <taxon>Bacteria</taxon>
        <taxon>Bacillati</taxon>
        <taxon>Bacillota</taxon>
        <taxon>Clostridia</taxon>
        <taxon>Halanaerobiales</taxon>
        <taxon>Halanaerobiaceae</taxon>
        <taxon>Halanaerobium</taxon>
    </lineage>
</organism>
<dbReference type="AlphaFoldDB" id="A0A2T5RT91"/>
<proteinExistence type="predicted"/>
<dbReference type="Proteomes" id="UP000244089">
    <property type="component" value="Unassembled WGS sequence"/>
</dbReference>
<dbReference type="PANTHER" id="PTHR34322:SF2">
    <property type="entry name" value="TRANSPOSASE IS200-LIKE DOMAIN-CONTAINING PROTEIN"/>
    <property type="match status" value="1"/>
</dbReference>
<protein>
    <submittedName>
        <fullName evidence="2">REP element-mobilizing transposase RayT</fullName>
    </submittedName>
</protein>
<dbReference type="Gene3D" id="3.30.70.1290">
    <property type="entry name" value="Transposase IS200-like"/>
    <property type="match status" value="1"/>
</dbReference>
<evidence type="ECO:0000313" key="5">
    <source>
        <dbReference type="Proteomes" id="UP000295176"/>
    </source>
</evidence>
<name>A0A2T5RT91_9FIRM</name>
<dbReference type="PANTHER" id="PTHR34322">
    <property type="entry name" value="TRANSPOSASE, Y1_TNP DOMAIN-CONTAINING"/>
    <property type="match status" value="1"/>
</dbReference>
<dbReference type="EMBL" id="SNXX01000014">
    <property type="protein sequence ID" value="TDP92757.1"/>
    <property type="molecule type" value="Genomic_DNA"/>
</dbReference>
<dbReference type="InterPro" id="IPR002686">
    <property type="entry name" value="Transposase_17"/>
</dbReference>
<dbReference type="InterPro" id="IPR036515">
    <property type="entry name" value="Transposase_17_sf"/>
</dbReference>
<dbReference type="SMART" id="SM01321">
    <property type="entry name" value="Y1_Tnp"/>
    <property type="match status" value="1"/>
</dbReference>
<dbReference type="GO" id="GO:0003677">
    <property type="term" value="F:DNA binding"/>
    <property type="evidence" value="ECO:0007669"/>
    <property type="project" value="InterPro"/>
</dbReference>
<evidence type="ECO:0000313" key="3">
    <source>
        <dbReference type="EMBL" id="TDP92757.1"/>
    </source>
</evidence>
<evidence type="ECO:0000259" key="1">
    <source>
        <dbReference type="SMART" id="SM01321"/>
    </source>
</evidence>
<sequence>MSREKRPWYPGAVYHIVSRGNRQGHLFRDQLDFDFYLDILRKAKAKYEFELLSYCLMTNHIHLQLKTGEVKIGKLMHYINLLYARYFNYKHDLIGHVFQGRYFSKLIKDDFYNLGVNRYIHLNPVEASIVSKAEDYRRSSYQIYLGLKESDLINDSLILASFSNDRALYKKFIESKEINKKLDQEIKNECEL</sequence>
<gene>
    <name evidence="3" type="ORF">C7957_11431</name>
    <name evidence="2" type="ORF">C8C76_101204</name>
</gene>
<reference evidence="2 4" key="1">
    <citation type="submission" date="2018-04" db="EMBL/GenBank/DDBJ databases">
        <title>Subsurface microbial communities from deep shales in Ohio and West Virginia, USA.</title>
        <authorList>
            <person name="Wrighton K."/>
        </authorList>
    </citation>
    <scope>NUCLEOTIDE SEQUENCE [LARGE SCALE GENOMIC DNA]</scope>
    <source>
        <strain evidence="3 5">MSL 7</strain>
        <strain evidence="2 4">WC1</strain>
    </source>
</reference>
<dbReference type="Proteomes" id="UP000295176">
    <property type="component" value="Unassembled WGS sequence"/>
</dbReference>